<feature type="compositionally biased region" description="Pro residues" evidence="2">
    <location>
        <begin position="15"/>
        <end position="29"/>
    </location>
</feature>
<evidence type="ECO:0000313" key="5">
    <source>
        <dbReference type="Proteomes" id="UP000193144"/>
    </source>
</evidence>
<dbReference type="SMART" id="SM00355">
    <property type="entry name" value="ZnF_C2H2"/>
    <property type="match status" value="2"/>
</dbReference>
<protein>
    <recommendedName>
        <fullName evidence="3">C2H2-type domain-containing protein</fullName>
    </recommendedName>
</protein>
<evidence type="ECO:0000259" key="3">
    <source>
        <dbReference type="SMART" id="SM00355"/>
    </source>
</evidence>
<keyword evidence="1" id="KW-0175">Coiled coil</keyword>
<dbReference type="OrthoDB" id="3486101at2759"/>
<feature type="coiled-coil region" evidence="1">
    <location>
        <begin position="429"/>
        <end position="456"/>
    </location>
</feature>
<reference evidence="4 5" key="1">
    <citation type="submission" date="2016-07" db="EMBL/GenBank/DDBJ databases">
        <title>Pervasive Adenine N6-methylation of Active Genes in Fungi.</title>
        <authorList>
            <consortium name="DOE Joint Genome Institute"/>
            <person name="Mondo S.J."/>
            <person name="Dannebaum R.O."/>
            <person name="Kuo R.C."/>
            <person name="Labutti K."/>
            <person name="Haridas S."/>
            <person name="Kuo A."/>
            <person name="Salamov A."/>
            <person name="Ahrendt S.R."/>
            <person name="Lipzen A."/>
            <person name="Sullivan W."/>
            <person name="Andreopoulos W.B."/>
            <person name="Clum A."/>
            <person name="Lindquist E."/>
            <person name="Daum C."/>
            <person name="Ramamoorthy G.K."/>
            <person name="Gryganskyi A."/>
            <person name="Culley D."/>
            <person name="Magnuson J.K."/>
            <person name="James T.Y."/>
            <person name="O'Malley M.A."/>
            <person name="Stajich J.E."/>
            <person name="Spatafora J.W."/>
            <person name="Visel A."/>
            <person name="Grigoriev I.V."/>
        </authorList>
    </citation>
    <scope>NUCLEOTIDE SEQUENCE [LARGE SCALE GENOMIC DNA]</scope>
    <source>
        <strain evidence="4 5">CBS 115471</strain>
    </source>
</reference>
<comment type="caution">
    <text evidence="4">The sequence shown here is derived from an EMBL/GenBank/DDBJ whole genome shotgun (WGS) entry which is preliminary data.</text>
</comment>
<accession>A0A1Y1ZH68</accession>
<dbReference type="EMBL" id="MCFA01000084">
    <property type="protein sequence ID" value="ORY09596.1"/>
    <property type="molecule type" value="Genomic_DNA"/>
</dbReference>
<feature type="domain" description="C2H2-type" evidence="3">
    <location>
        <begin position="284"/>
        <end position="314"/>
    </location>
</feature>
<proteinExistence type="predicted"/>
<organism evidence="4 5">
    <name type="scientific">Clohesyomyces aquaticus</name>
    <dbReference type="NCBI Taxonomy" id="1231657"/>
    <lineage>
        <taxon>Eukaryota</taxon>
        <taxon>Fungi</taxon>
        <taxon>Dikarya</taxon>
        <taxon>Ascomycota</taxon>
        <taxon>Pezizomycotina</taxon>
        <taxon>Dothideomycetes</taxon>
        <taxon>Pleosporomycetidae</taxon>
        <taxon>Pleosporales</taxon>
        <taxon>Lindgomycetaceae</taxon>
        <taxon>Clohesyomyces</taxon>
    </lineage>
</organism>
<name>A0A1Y1ZH68_9PLEO</name>
<feature type="region of interest" description="Disordered" evidence="2">
    <location>
        <begin position="1"/>
        <end position="37"/>
    </location>
</feature>
<feature type="compositionally biased region" description="Low complexity" evidence="2">
    <location>
        <begin position="1"/>
        <end position="14"/>
    </location>
</feature>
<evidence type="ECO:0000256" key="1">
    <source>
        <dbReference type="SAM" id="Coils"/>
    </source>
</evidence>
<feature type="region of interest" description="Disordered" evidence="2">
    <location>
        <begin position="311"/>
        <end position="334"/>
    </location>
</feature>
<gene>
    <name evidence="4" type="ORF">BCR34DRAFT_602723</name>
</gene>
<feature type="compositionally biased region" description="Polar residues" evidence="2">
    <location>
        <begin position="402"/>
        <end position="415"/>
    </location>
</feature>
<feature type="region of interest" description="Disordered" evidence="2">
    <location>
        <begin position="371"/>
        <end position="417"/>
    </location>
</feature>
<evidence type="ECO:0000313" key="4">
    <source>
        <dbReference type="EMBL" id="ORY09596.1"/>
    </source>
</evidence>
<dbReference type="InterPro" id="IPR013087">
    <property type="entry name" value="Znf_C2H2_type"/>
</dbReference>
<feature type="domain" description="C2H2-type" evidence="3">
    <location>
        <begin position="246"/>
        <end position="272"/>
    </location>
</feature>
<sequence>MSIAIAPPSSASPSQTPPPQPHPPRPPPSTISVSPLNSIPTDIATHRVLLFALDTPVQLTPAVWSRFWPYIDNVWCVHQKPQPSSSTGIAKIYGGCRLNRKTNFPPPAIHEKSRPRQRREGGTCKAKFRLTIYPDGRRVVERMGEGHSHSLEEIDAVKRNSGVRGLVLDSFFKSWEAGGILAFLRDTSAASAATSEAGNDILKDAGGLYLSRQEVQNILNGALKKAYPGQDVAEVKRQMDKYKNYTTCNFKGCSAPAFPDIKALMEHRRAVHGLKSHDHSHKMYSCPDKACWRRKKSKGFATLLGLEEHVREKHGGRTGTGNGNRNTGNSNLQGTDMDMVQMADQAHSQDQDLLDPLMTNQFLPLAFNISSHSESSSSHSYPPFPMLSDPITPDSSNEDAHIQSQPRKPTTTMESQAEEANKVLGHMEKEAMKIRIKRLMIERQKLDAEIKRLNFKVWGDERGEVGTAEECGNANTIGSRVTQAG</sequence>
<keyword evidence="5" id="KW-1185">Reference proteome</keyword>
<dbReference type="Proteomes" id="UP000193144">
    <property type="component" value="Unassembled WGS sequence"/>
</dbReference>
<feature type="compositionally biased region" description="Low complexity" evidence="2">
    <location>
        <begin position="371"/>
        <end position="380"/>
    </location>
</feature>
<evidence type="ECO:0000256" key="2">
    <source>
        <dbReference type="SAM" id="MobiDB-lite"/>
    </source>
</evidence>
<dbReference type="AlphaFoldDB" id="A0A1Y1ZH68"/>